<dbReference type="EMBL" id="JARBHB010000003">
    <property type="protein sequence ID" value="KAJ8890689.1"/>
    <property type="molecule type" value="Genomic_DNA"/>
</dbReference>
<protein>
    <submittedName>
        <fullName evidence="1">Uncharacterized protein</fullName>
    </submittedName>
</protein>
<evidence type="ECO:0000313" key="1">
    <source>
        <dbReference type="EMBL" id="KAJ8890689.1"/>
    </source>
</evidence>
<evidence type="ECO:0000313" key="2">
    <source>
        <dbReference type="Proteomes" id="UP001159363"/>
    </source>
</evidence>
<organism evidence="1 2">
    <name type="scientific">Dryococelus australis</name>
    <dbReference type="NCBI Taxonomy" id="614101"/>
    <lineage>
        <taxon>Eukaryota</taxon>
        <taxon>Metazoa</taxon>
        <taxon>Ecdysozoa</taxon>
        <taxon>Arthropoda</taxon>
        <taxon>Hexapoda</taxon>
        <taxon>Insecta</taxon>
        <taxon>Pterygota</taxon>
        <taxon>Neoptera</taxon>
        <taxon>Polyneoptera</taxon>
        <taxon>Phasmatodea</taxon>
        <taxon>Verophasmatodea</taxon>
        <taxon>Anareolatae</taxon>
        <taxon>Phasmatidae</taxon>
        <taxon>Eurycanthinae</taxon>
        <taxon>Dryococelus</taxon>
    </lineage>
</organism>
<proteinExistence type="predicted"/>
<comment type="caution">
    <text evidence="1">The sequence shown here is derived from an EMBL/GenBank/DDBJ whole genome shotgun (WGS) entry which is preliminary data.</text>
</comment>
<sequence>MVPFMHGELPTLRGLFECIVKAEVIEAAVSLKNIDLNNRLPGKSPWFVEEINGAVTSPIHAYQINFFSGSKFNYTKHFSYRRATPYFEIMVGNNWLSGTVADKIKQEYKN</sequence>
<keyword evidence="2" id="KW-1185">Reference proteome</keyword>
<reference evidence="1 2" key="1">
    <citation type="submission" date="2023-02" db="EMBL/GenBank/DDBJ databases">
        <title>LHISI_Scaffold_Assembly.</title>
        <authorList>
            <person name="Stuart O.P."/>
            <person name="Cleave R."/>
            <person name="Magrath M.J.L."/>
            <person name="Mikheyev A.S."/>
        </authorList>
    </citation>
    <scope>NUCLEOTIDE SEQUENCE [LARGE SCALE GENOMIC DNA]</scope>
    <source>
        <strain evidence="1">Daus_M_001</strain>
        <tissue evidence="1">Leg muscle</tissue>
    </source>
</reference>
<accession>A0ABQ9I229</accession>
<name>A0ABQ9I229_9NEOP</name>
<dbReference type="Proteomes" id="UP001159363">
    <property type="component" value="Chromosome 3"/>
</dbReference>
<gene>
    <name evidence="1" type="ORF">PR048_010198</name>
</gene>